<proteinExistence type="predicted"/>
<keyword evidence="2" id="KW-0812">Transmembrane</keyword>
<feature type="transmembrane region" description="Helical" evidence="2">
    <location>
        <begin position="106"/>
        <end position="130"/>
    </location>
</feature>
<dbReference type="Proteomes" id="UP000298663">
    <property type="component" value="Unassembled WGS sequence"/>
</dbReference>
<keyword evidence="4" id="KW-1185">Reference proteome</keyword>
<feature type="compositionally biased region" description="Pro residues" evidence="1">
    <location>
        <begin position="185"/>
        <end position="198"/>
    </location>
</feature>
<sequence length="247" mass="27516">MFFIFVFFRSPPANKKANVIAMTFLSGLLWGLLLASCVCLYLDYNTATNNYCDYGCDYGTYKLKQPGVLAACWTGFSFAGWSLLTHLTLSIVVFAEDSTKHAIKFVNFYFWSELLMITAGVIGSILLNAITLQGYSPWGIVLIATFCMKFLFVRFFAVYRALVILRKTATPAAPVTVAQPERPLPRPPQCPMPQPPTTPSEAPYDYPTFQEAQANPCCNHSEALAPPPYSEEDDGYLTPRAQKRGMP</sequence>
<keyword evidence="2" id="KW-1133">Transmembrane helix</keyword>
<evidence type="ECO:0000313" key="3">
    <source>
        <dbReference type="EMBL" id="TKR95752.1"/>
    </source>
</evidence>
<evidence type="ECO:0000256" key="2">
    <source>
        <dbReference type="SAM" id="Phobius"/>
    </source>
</evidence>
<dbReference type="AlphaFoldDB" id="A0A4U5PGM6"/>
<evidence type="ECO:0000313" key="4">
    <source>
        <dbReference type="Proteomes" id="UP000298663"/>
    </source>
</evidence>
<keyword evidence="2" id="KW-0472">Membrane</keyword>
<comment type="caution">
    <text evidence="3">The sequence shown here is derived from an EMBL/GenBank/DDBJ whole genome shotgun (WGS) entry which is preliminary data.</text>
</comment>
<protein>
    <submittedName>
        <fullName evidence="3">Uncharacterized protein</fullName>
    </submittedName>
</protein>
<evidence type="ECO:0000256" key="1">
    <source>
        <dbReference type="SAM" id="MobiDB-lite"/>
    </source>
</evidence>
<reference evidence="3 4" key="2">
    <citation type="journal article" date="2019" name="G3 (Bethesda)">
        <title>Hybrid Assembly of the Genome of the Entomopathogenic Nematode Steinernema carpocapsae Identifies the X-Chromosome.</title>
        <authorList>
            <person name="Serra L."/>
            <person name="Macchietto M."/>
            <person name="Macias-Munoz A."/>
            <person name="McGill C.J."/>
            <person name="Rodriguez I.M."/>
            <person name="Rodriguez B."/>
            <person name="Murad R."/>
            <person name="Mortazavi A."/>
        </authorList>
    </citation>
    <scope>NUCLEOTIDE SEQUENCE [LARGE SCALE GENOMIC DNA]</scope>
    <source>
        <strain evidence="3 4">ALL</strain>
    </source>
</reference>
<feature type="transmembrane region" description="Helical" evidence="2">
    <location>
        <begin position="136"/>
        <end position="157"/>
    </location>
</feature>
<organism evidence="3 4">
    <name type="scientific">Steinernema carpocapsae</name>
    <name type="common">Entomopathogenic nematode</name>
    <dbReference type="NCBI Taxonomy" id="34508"/>
    <lineage>
        <taxon>Eukaryota</taxon>
        <taxon>Metazoa</taxon>
        <taxon>Ecdysozoa</taxon>
        <taxon>Nematoda</taxon>
        <taxon>Chromadorea</taxon>
        <taxon>Rhabditida</taxon>
        <taxon>Tylenchina</taxon>
        <taxon>Panagrolaimomorpha</taxon>
        <taxon>Strongyloidoidea</taxon>
        <taxon>Steinernematidae</taxon>
        <taxon>Steinernema</taxon>
    </lineage>
</organism>
<dbReference type="EMBL" id="AZBU02000002">
    <property type="protein sequence ID" value="TKR95752.1"/>
    <property type="molecule type" value="Genomic_DNA"/>
</dbReference>
<name>A0A4U5PGM6_STECR</name>
<gene>
    <name evidence="3" type="ORF">L596_009878</name>
</gene>
<feature type="region of interest" description="Disordered" evidence="1">
    <location>
        <begin position="176"/>
        <end position="247"/>
    </location>
</feature>
<feature type="transmembrane region" description="Helical" evidence="2">
    <location>
        <begin position="68"/>
        <end position="94"/>
    </location>
</feature>
<reference evidence="3 4" key="1">
    <citation type="journal article" date="2015" name="Genome Biol.">
        <title>Comparative genomics of Steinernema reveals deeply conserved gene regulatory networks.</title>
        <authorList>
            <person name="Dillman A.R."/>
            <person name="Macchietto M."/>
            <person name="Porter C.F."/>
            <person name="Rogers A."/>
            <person name="Williams B."/>
            <person name="Antoshechkin I."/>
            <person name="Lee M.M."/>
            <person name="Goodwin Z."/>
            <person name="Lu X."/>
            <person name="Lewis E.E."/>
            <person name="Goodrich-Blair H."/>
            <person name="Stock S.P."/>
            <person name="Adams B.J."/>
            <person name="Sternberg P.W."/>
            <person name="Mortazavi A."/>
        </authorList>
    </citation>
    <scope>NUCLEOTIDE SEQUENCE [LARGE SCALE GENOMIC DNA]</scope>
    <source>
        <strain evidence="3 4">ALL</strain>
    </source>
</reference>
<accession>A0A4U5PGM6</accession>